<dbReference type="GO" id="GO:0003700">
    <property type="term" value="F:DNA-binding transcription factor activity"/>
    <property type="evidence" value="ECO:0007669"/>
    <property type="project" value="InterPro"/>
</dbReference>
<evidence type="ECO:0000313" key="7">
    <source>
        <dbReference type="EMBL" id="GAG37959.1"/>
    </source>
</evidence>
<dbReference type="PANTHER" id="PTHR33202:SF8">
    <property type="entry name" value="PEROXIDE-RESPONSIVE REPRESSOR PERR"/>
    <property type="match status" value="1"/>
</dbReference>
<proteinExistence type="inferred from homology"/>
<protein>
    <recommendedName>
        <fullName evidence="8">Transcriptional repressor</fullName>
    </recommendedName>
</protein>
<evidence type="ECO:0000256" key="1">
    <source>
        <dbReference type="ARBA" id="ARBA00007957"/>
    </source>
</evidence>
<dbReference type="GO" id="GO:1900376">
    <property type="term" value="P:regulation of secondary metabolite biosynthetic process"/>
    <property type="evidence" value="ECO:0007669"/>
    <property type="project" value="TreeGrafter"/>
</dbReference>
<comment type="caution">
    <text evidence="7">The sequence shown here is derived from an EMBL/GenBank/DDBJ whole genome shotgun (WGS) entry which is preliminary data.</text>
</comment>
<dbReference type="SUPFAM" id="SSF46785">
    <property type="entry name" value="Winged helix' DNA-binding domain"/>
    <property type="match status" value="1"/>
</dbReference>
<keyword evidence="4" id="KW-0805">Transcription regulation</keyword>
<keyword evidence="2" id="KW-0678">Repressor</keyword>
<evidence type="ECO:0000256" key="6">
    <source>
        <dbReference type="ARBA" id="ARBA00023163"/>
    </source>
</evidence>
<evidence type="ECO:0000256" key="4">
    <source>
        <dbReference type="ARBA" id="ARBA00023015"/>
    </source>
</evidence>
<dbReference type="GO" id="GO:0045892">
    <property type="term" value="P:negative regulation of DNA-templated transcription"/>
    <property type="evidence" value="ECO:0007669"/>
    <property type="project" value="TreeGrafter"/>
</dbReference>
<dbReference type="GO" id="GO:0008270">
    <property type="term" value="F:zinc ion binding"/>
    <property type="evidence" value="ECO:0007669"/>
    <property type="project" value="TreeGrafter"/>
</dbReference>
<dbReference type="InterPro" id="IPR036390">
    <property type="entry name" value="WH_DNA-bd_sf"/>
</dbReference>
<keyword evidence="6" id="KW-0804">Transcription</keyword>
<dbReference type="CDD" id="cd07153">
    <property type="entry name" value="Fur_like"/>
    <property type="match status" value="1"/>
</dbReference>
<evidence type="ECO:0000256" key="2">
    <source>
        <dbReference type="ARBA" id="ARBA00022491"/>
    </source>
</evidence>
<dbReference type="GO" id="GO:0000976">
    <property type="term" value="F:transcription cis-regulatory region binding"/>
    <property type="evidence" value="ECO:0007669"/>
    <property type="project" value="TreeGrafter"/>
</dbReference>
<reference evidence="7" key="1">
    <citation type="journal article" date="2014" name="Front. Microbiol.">
        <title>High frequency of phylogenetically diverse reductive dehalogenase-homologous genes in deep subseafloor sedimentary metagenomes.</title>
        <authorList>
            <person name="Kawai M."/>
            <person name="Futagami T."/>
            <person name="Toyoda A."/>
            <person name="Takaki Y."/>
            <person name="Nishi S."/>
            <person name="Hori S."/>
            <person name="Arai W."/>
            <person name="Tsubouchi T."/>
            <person name="Morono Y."/>
            <person name="Uchiyama I."/>
            <person name="Ito T."/>
            <person name="Fujiyama A."/>
            <person name="Inagaki F."/>
            <person name="Takami H."/>
        </authorList>
    </citation>
    <scope>NUCLEOTIDE SEQUENCE</scope>
    <source>
        <strain evidence="7">Expedition CK06-06</strain>
    </source>
</reference>
<dbReference type="Gene3D" id="1.10.10.10">
    <property type="entry name" value="Winged helix-like DNA-binding domain superfamily/Winged helix DNA-binding domain"/>
    <property type="match status" value="1"/>
</dbReference>
<comment type="similarity">
    <text evidence="1">Belongs to the Fur family.</text>
</comment>
<dbReference type="EMBL" id="BARS01047247">
    <property type="protein sequence ID" value="GAG37959.1"/>
    <property type="molecule type" value="Genomic_DNA"/>
</dbReference>
<evidence type="ECO:0008006" key="8">
    <source>
        <dbReference type="Google" id="ProtNLM"/>
    </source>
</evidence>
<dbReference type="InterPro" id="IPR002481">
    <property type="entry name" value="FUR"/>
</dbReference>
<keyword evidence="3" id="KW-0862">Zinc</keyword>
<sequence>QRMAIAEFLSKNKDHPTVDEIHRNIQRRYPTMSVATVYSTLELMKELGEIQELSIRKRGKACFDPNPGLHHHLLCRKCGKILDIDFNHPSNCPIMGKESIDGCKVEEVQAYLYGICPECLRKESEKEE</sequence>
<dbReference type="PANTHER" id="PTHR33202">
    <property type="entry name" value="ZINC UPTAKE REGULATION PROTEIN"/>
    <property type="match status" value="1"/>
</dbReference>
<accession>X0X440</accession>
<evidence type="ECO:0000256" key="3">
    <source>
        <dbReference type="ARBA" id="ARBA00022833"/>
    </source>
</evidence>
<name>X0X440_9ZZZZ</name>
<organism evidence="7">
    <name type="scientific">marine sediment metagenome</name>
    <dbReference type="NCBI Taxonomy" id="412755"/>
    <lineage>
        <taxon>unclassified sequences</taxon>
        <taxon>metagenomes</taxon>
        <taxon>ecological metagenomes</taxon>
    </lineage>
</organism>
<dbReference type="Gene3D" id="3.30.1490.190">
    <property type="match status" value="1"/>
</dbReference>
<dbReference type="InterPro" id="IPR043135">
    <property type="entry name" value="Fur_C"/>
</dbReference>
<dbReference type="Pfam" id="PF01475">
    <property type="entry name" value="FUR"/>
    <property type="match status" value="1"/>
</dbReference>
<gene>
    <name evidence="7" type="ORF">S01H1_70995</name>
</gene>
<dbReference type="InterPro" id="IPR036388">
    <property type="entry name" value="WH-like_DNA-bd_sf"/>
</dbReference>
<dbReference type="AlphaFoldDB" id="X0X440"/>
<evidence type="ECO:0000256" key="5">
    <source>
        <dbReference type="ARBA" id="ARBA00023125"/>
    </source>
</evidence>
<feature type="non-terminal residue" evidence="7">
    <location>
        <position position="1"/>
    </location>
</feature>
<keyword evidence="5" id="KW-0238">DNA-binding</keyword>